<dbReference type="InterPro" id="IPR009057">
    <property type="entry name" value="Homeodomain-like_sf"/>
</dbReference>
<sequence length="979" mass="110794">MQKIWEPKARHLDMDKRGVTYAEDTISSEVKTDLDLLLECLKFQNEDSSTHKQAVITLSSICSYNAAACKYLKECGGLYFIQQLAWSNPHQDVTEVILFFLGRLVENNVFCKQWLCTSSLLNRASSLLKDLQSSGILKKSASYLLLALLTNNNRGQTLARTSNCLNTMLSVFRSGLPSELLRHGNRDSEEELSHWSDLARALCASVNNPQHEENQNMCASVLPSVAESLTLSSSPGIIASQCSFITGVVSNNAFCQEQFARSGGLSALAQVLSRFTLENNLGPTNFPLAVTITKTIDVCVTDQTKLAFQLSKHCVVPHMVSLLLKNPHDVNSKLAILITIGHATEDCVENQRQLLESHGLPLLVQLMVEAQDEEISKAATFILQSCIKLTNTYVKSAMNELVECNDAGNSQLTTHNMPHYMVNMLKEMKTRKDQMYQEQGSSEGDLASLQMVKDIIDSKLLQWRSTLTTKQSPTRNNMENVLLSFKQMSNQQEQNKNIVSLLSQQQTCQSEESSAKVNQIAYIGPPNSIAEQRGAVLLTPGEEPCMEAQHKIPVDGVKAALPLQDTGGCVKPMPLRYVGQGAERETPRTLPQSASFKRKLQFDKQHVDEENVPLPAKKQRVEQHQEKEDNNLREYSEGSRNYENDVGRSNSQLDLMAICKEAFDEEISSKNGSPTMSSALSCSQRCAGCITDSSLNSKSYHSIVQKCVSLCTRHHITMELEKAYKLNHSKACVMHRSRPYNNITLTPRIKRPERSDLIVIPPKTIQTESSFRQVKAMTEGGVKRSPNKHNMDTYYFSSSDSDIDFSYVLDDSEDKKHNKRSNFTNDEVKYLQQGVNKFGHCWNQILWTYPFQKGRTNVQIAKKYKQLKVRTSFSYYHINGCSKKVKYYNYYNRMCSILLKARFFLWEFTLDLFCSVIFNIFTLSVGCFKVSTLVMYGMRLFNYRPPWNLLPLHVQDSSHTFHSFSREFKTELFNRACNV</sequence>
<keyword evidence="2" id="KW-0472">Membrane</keyword>
<dbReference type="KEGG" id="pmrn:116945949"/>
<dbReference type="SMART" id="SM00185">
    <property type="entry name" value="ARM"/>
    <property type="match status" value="4"/>
</dbReference>
<dbReference type="Gene3D" id="1.10.10.60">
    <property type="entry name" value="Homeodomain-like"/>
    <property type="match status" value="1"/>
</dbReference>
<dbReference type="SMART" id="SM00717">
    <property type="entry name" value="SANT"/>
    <property type="match status" value="1"/>
</dbReference>
<dbReference type="GO" id="GO:0007129">
    <property type="term" value="P:homologous chromosome pairing at meiosis"/>
    <property type="evidence" value="ECO:0007669"/>
    <property type="project" value="TreeGrafter"/>
</dbReference>
<evidence type="ECO:0000256" key="2">
    <source>
        <dbReference type="SAM" id="Phobius"/>
    </source>
</evidence>
<organism evidence="4 5">
    <name type="scientific">Petromyzon marinus</name>
    <name type="common">Sea lamprey</name>
    <dbReference type="NCBI Taxonomy" id="7757"/>
    <lineage>
        <taxon>Eukaryota</taxon>
        <taxon>Metazoa</taxon>
        <taxon>Chordata</taxon>
        <taxon>Craniata</taxon>
        <taxon>Vertebrata</taxon>
        <taxon>Cyclostomata</taxon>
        <taxon>Hyperoartia</taxon>
        <taxon>Petromyzontiformes</taxon>
        <taxon>Petromyzontidae</taxon>
        <taxon>Petromyzon</taxon>
    </lineage>
</organism>
<dbReference type="Proteomes" id="UP001318040">
    <property type="component" value="Chromosome 25"/>
</dbReference>
<dbReference type="InterPro" id="IPR011989">
    <property type="entry name" value="ARM-like"/>
</dbReference>
<protein>
    <submittedName>
        <fullName evidence="5">Telomere repeats-binding bouquet formation protein 1 isoform X1</fullName>
    </submittedName>
</protein>
<feature type="region of interest" description="Disordered" evidence="1">
    <location>
        <begin position="605"/>
        <end position="647"/>
    </location>
</feature>
<evidence type="ECO:0000313" key="5">
    <source>
        <dbReference type="RefSeq" id="XP_032816546.1"/>
    </source>
</evidence>
<keyword evidence="4" id="KW-1185">Reference proteome</keyword>
<dbReference type="Gene3D" id="1.25.10.10">
    <property type="entry name" value="Leucine-rich Repeat Variant"/>
    <property type="match status" value="1"/>
</dbReference>
<dbReference type="CTD" id="283847"/>
<dbReference type="SUPFAM" id="SSF48371">
    <property type="entry name" value="ARM repeat"/>
    <property type="match status" value="1"/>
</dbReference>
<dbReference type="InterPro" id="IPR001005">
    <property type="entry name" value="SANT/Myb"/>
</dbReference>
<dbReference type="AlphaFoldDB" id="A0AAJ7X088"/>
<keyword evidence="2" id="KW-0812">Transmembrane</keyword>
<proteinExistence type="predicted"/>
<evidence type="ECO:0000259" key="3">
    <source>
        <dbReference type="SMART" id="SM00717"/>
    </source>
</evidence>
<keyword evidence="2" id="KW-1133">Transmembrane helix</keyword>
<reference evidence="5" key="1">
    <citation type="submission" date="2025-08" db="UniProtKB">
        <authorList>
            <consortium name="RefSeq"/>
        </authorList>
    </citation>
    <scope>IDENTIFICATION</scope>
    <source>
        <tissue evidence="5">Sperm</tissue>
    </source>
</reference>
<evidence type="ECO:0000313" key="4">
    <source>
        <dbReference type="Proteomes" id="UP001318040"/>
    </source>
</evidence>
<dbReference type="GO" id="GO:0070197">
    <property type="term" value="P:meiotic attachment of telomere to nuclear envelope"/>
    <property type="evidence" value="ECO:0007669"/>
    <property type="project" value="InterPro"/>
</dbReference>
<gene>
    <name evidence="5" type="primary">TERB1</name>
</gene>
<evidence type="ECO:0000256" key="1">
    <source>
        <dbReference type="SAM" id="MobiDB-lite"/>
    </source>
</evidence>
<dbReference type="RefSeq" id="XP_032816546.1">
    <property type="nucleotide sequence ID" value="XM_032960655.1"/>
</dbReference>
<feature type="compositionally biased region" description="Basic and acidic residues" evidence="1">
    <location>
        <begin position="619"/>
        <end position="646"/>
    </location>
</feature>
<name>A0AAJ7X088_PETMA</name>
<dbReference type="PANTHER" id="PTHR14014">
    <property type="entry name" value="TELOMERE REPEATS-BINDING BOUQUET FORMATION PROTEIN 1"/>
    <property type="match status" value="1"/>
</dbReference>
<accession>A0AAJ7X088</accession>
<dbReference type="InterPro" id="IPR042359">
    <property type="entry name" value="TERB1"/>
</dbReference>
<feature type="transmembrane region" description="Helical" evidence="2">
    <location>
        <begin position="903"/>
        <end position="928"/>
    </location>
</feature>
<dbReference type="PANTHER" id="PTHR14014:SF0">
    <property type="entry name" value="TELOMERE REPEATS-BINDING BOUQUET FORMATION PROTEIN 1"/>
    <property type="match status" value="1"/>
</dbReference>
<dbReference type="InterPro" id="IPR016024">
    <property type="entry name" value="ARM-type_fold"/>
</dbReference>
<feature type="domain" description="Myb-like" evidence="3">
    <location>
        <begin position="819"/>
        <end position="870"/>
    </location>
</feature>
<dbReference type="SUPFAM" id="SSF46689">
    <property type="entry name" value="Homeodomain-like"/>
    <property type="match status" value="1"/>
</dbReference>
<dbReference type="InterPro" id="IPR000225">
    <property type="entry name" value="Armadillo"/>
</dbReference>